<feature type="chain" id="PRO_5045985186" description="DUF4136 domain-containing protein" evidence="1">
    <location>
        <begin position="28"/>
        <end position="197"/>
    </location>
</feature>
<proteinExistence type="predicted"/>
<evidence type="ECO:0000313" key="2">
    <source>
        <dbReference type="EMBL" id="GAA3887618.1"/>
    </source>
</evidence>
<protein>
    <recommendedName>
        <fullName evidence="4">DUF4136 domain-containing protein</fullName>
    </recommendedName>
</protein>
<reference evidence="3" key="1">
    <citation type="journal article" date="2019" name="Int. J. Syst. Evol. Microbiol.">
        <title>The Global Catalogue of Microorganisms (GCM) 10K type strain sequencing project: providing services to taxonomists for standard genome sequencing and annotation.</title>
        <authorList>
            <consortium name="The Broad Institute Genomics Platform"/>
            <consortium name="The Broad Institute Genome Sequencing Center for Infectious Disease"/>
            <person name="Wu L."/>
            <person name="Ma J."/>
        </authorList>
    </citation>
    <scope>NUCLEOTIDE SEQUENCE [LARGE SCALE GENOMIC DNA]</scope>
    <source>
        <strain evidence="3">JCM 17543</strain>
    </source>
</reference>
<dbReference type="NCBIfam" id="NF047637">
    <property type="entry name" value="lipo_CC0125"/>
    <property type="match status" value="1"/>
</dbReference>
<comment type="caution">
    <text evidence="2">The sequence shown here is derived from an EMBL/GenBank/DDBJ whole genome shotgun (WGS) entry which is preliminary data.</text>
</comment>
<name>A0ABP7KTK6_9SPHN</name>
<dbReference type="EMBL" id="BAABBM010000001">
    <property type="protein sequence ID" value="GAA3887618.1"/>
    <property type="molecule type" value="Genomic_DNA"/>
</dbReference>
<dbReference type="Proteomes" id="UP001500827">
    <property type="component" value="Unassembled WGS sequence"/>
</dbReference>
<feature type="signal peptide" evidence="1">
    <location>
        <begin position="1"/>
        <end position="27"/>
    </location>
</feature>
<keyword evidence="3" id="KW-1185">Reference proteome</keyword>
<organism evidence="2 3">
    <name type="scientific">Sphingomonas limnosediminicola</name>
    <dbReference type="NCBI Taxonomy" id="940133"/>
    <lineage>
        <taxon>Bacteria</taxon>
        <taxon>Pseudomonadati</taxon>
        <taxon>Pseudomonadota</taxon>
        <taxon>Alphaproteobacteria</taxon>
        <taxon>Sphingomonadales</taxon>
        <taxon>Sphingomonadaceae</taxon>
        <taxon>Sphingomonas</taxon>
    </lineage>
</organism>
<accession>A0ABP7KTK6</accession>
<sequence>MFYKMLRPMAAAAIVLSAITLGGCMTATPYQPYIPEGGPGTHGGYSEQQLAPDRFIVRFHGNEMASRERVEGYLLYRAAEVTLQHGYDWFVPVTRHTEHDVQTYVQPDPFYSPWYGYPYWRPYWGYYRGGYGWNYWDPWMGGPFWYGGANVQTVEAFEATAEITTHKGPVPTSQPSAIDARAVMAKLGPTIELPKPR</sequence>
<evidence type="ECO:0000256" key="1">
    <source>
        <dbReference type="SAM" id="SignalP"/>
    </source>
</evidence>
<gene>
    <name evidence="2" type="ORF">GCM10022276_03330</name>
</gene>
<dbReference type="RefSeq" id="WP_344697959.1">
    <property type="nucleotide sequence ID" value="NZ_BAABBM010000001.1"/>
</dbReference>
<evidence type="ECO:0000313" key="3">
    <source>
        <dbReference type="Proteomes" id="UP001500827"/>
    </source>
</evidence>
<keyword evidence="1" id="KW-0732">Signal</keyword>
<dbReference type="PROSITE" id="PS51257">
    <property type="entry name" value="PROKAR_LIPOPROTEIN"/>
    <property type="match status" value="1"/>
</dbReference>
<evidence type="ECO:0008006" key="4">
    <source>
        <dbReference type="Google" id="ProtNLM"/>
    </source>
</evidence>